<dbReference type="SUPFAM" id="SSF53474">
    <property type="entry name" value="alpha/beta-Hydrolases"/>
    <property type="match status" value="1"/>
</dbReference>
<evidence type="ECO:0000256" key="1">
    <source>
        <dbReference type="ARBA" id="ARBA00022729"/>
    </source>
</evidence>
<gene>
    <name evidence="4" type="ORF">Vafri_19269</name>
</gene>
<keyword evidence="2" id="KW-0378">Hydrolase</keyword>
<reference evidence="4" key="1">
    <citation type="journal article" date="2021" name="Proc. Natl. Acad. Sci. U.S.A.">
        <title>Three genomes in the algal genus Volvox reveal the fate of a haploid sex-determining region after a transition to homothallism.</title>
        <authorList>
            <person name="Yamamoto K."/>
            <person name="Hamaji T."/>
            <person name="Kawai-Toyooka H."/>
            <person name="Matsuzaki R."/>
            <person name="Takahashi F."/>
            <person name="Nishimura Y."/>
            <person name="Kawachi M."/>
            <person name="Noguchi H."/>
            <person name="Minakuchi Y."/>
            <person name="Umen J.G."/>
            <person name="Toyoda A."/>
            <person name="Nozaki H."/>
        </authorList>
    </citation>
    <scope>NUCLEOTIDE SEQUENCE</scope>
    <source>
        <strain evidence="4">NIES-3780</strain>
    </source>
</reference>
<evidence type="ECO:0000313" key="5">
    <source>
        <dbReference type="Proteomes" id="UP000747399"/>
    </source>
</evidence>
<feature type="region of interest" description="Disordered" evidence="3">
    <location>
        <begin position="187"/>
        <end position="224"/>
    </location>
</feature>
<sequence length="224" mass="23213">MQPAASFRLTARPTRVITSTSGKAAGAPDTAPSLDTSQRRATGGLISITGASASSVGKPQPLLDAAAAAAGGAKCDGFFFVPPTYDPSLPSPMVVMLHGAGGRAFPTDSYHTFGGLQDLDASRCILMVPESRGLTWDAIRCSFGPDGTHINRALNKIFASYAVDPTHVALAGFLILLRPVAGTPQRRPINPRHRILPGLHGRTRSGGSAGAAATAEGVHHSQRQ</sequence>
<feature type="region of interest" description="Disordered" evidence="3">
    <location>
        <begin position="1"/>
        <end position="38"/>
    </location>
</feature>
<dbReference type="EMBL" id="BNCO01000076">
    <property type="protein sequence ID" value="GIL65502.1"/>
    <property type="molecule type" value="Genomic_DNA"/>
</dbReference>
<proteinExistence type="predicted"/>
<dbReference type="InterPro" id="IPR050955">
    <property type="entry name" value="Plant_Biomass_Hydrol_Est"/>
</dbReference>
<name>A0A8J4BUC0_9CHLO</name>
<evidence type="ECO:0000256" key="3">
    <source>
        <dbReference type="SAM" id="MobiDB-lite"/>
    </source>
</evidence>
<dbReference type="InterPro" id="IPR029058">
    <property type="entry name" value="AB_hydrolase_fold"/>
</dbReference>
<keyword evidence="1" id="KW-0732">Signal</keyword>
<accession>A0A8J4BUC0</accession>
<keyword evidence="5" id="KW-1185">Reference proteome</keyword>
<dbReference type="PANTHER" id="PTHR43037:SF5">
    <property type="entry name" value="FERULOYL ESTERASE"/>
    <property type="match status" value="1"/>
</dbReference>
<dbReference type="AlphaFoldDB" id="A0A8J4BUC0"/>
<evidence type="ECO:0000313" key="4">
    <source>
        <dbReference type="EMBL" id="GIL65502.1"/>
    </source>
</evidence>
<dbReference type="GO" id="GO:0016787">
    <property type="term" value="F:hydrolase activity"/>
    <property type="evidence" value="ECO:0007669"/>
    <property type="project" value="UniProtKB-KW"/>
</dbReference>
<organism evidence="4 5">
    <name type="scientific">Volvox africanus</name>
    <dbReference type="NCBI Taxonomy" id="51714"/>
    <lineage>
        <taxon>Eukaryota</taxon>
        <taxon>Viridiplantae</taxon>
        <taxon>Chlorophyta</taxon>
        <taxon>core chlorophytes</taxon>
        <taxon>Chlorophyceae</taxon>
        <taxon>CS clade</taxon>
        <taxon>Chlamydomonadales</taxon>
        <taxon>Volvocaceae</taxon>
        <taxon>Volvox</taxon>
    </lineage>
</organism>
<comment type="caution">
    <text evidence="4">The sequence shown here is derived from an EMBL/GenBank/DDBJ whole genome shotgun (WGS) entry which is preliminary data.</text>
</comment>
<dbReference type="Gene3D" id="3.40.50.1820">
    <property type="entry name" value="alpha/beta hydrolase"/>
    <property type="match status" value="1"/>
</dbReference>
<dbReference type="Proteomes" id="UP000747399">
    <property type="component" value="Unassembled WGS sequence"/>
</dbReference>
<protein>
    <submittedName>
        <fullName evidence="4">Uncharacterized protein</fullName>
    </submittedName>
</protein>
<dbReference type="PANTHER" id="PTHR43037">
    <property type="entry name" value="UNNAMED PRODUCT-RELATED"/>
    <property type="match status" value="1"/>
</dbReference>
<evidence type="ECO:0000256" key="2">
    <source>
        <dbReference type="ARBA" id="ARBA00022801"/>
    </source>
</evidence>